<gene>
    <name evidence="2" type="ORF">FHS26_005252</name>
</gene>
<dbReference type="PANTHER" id="PTHR44757:SF2">
    <property type="entry name" value="BIOFILM ARCHITECTURE MAINTENANCE PROTEIN MBAA"/>
    <property type="match status" value="1"/>
</dbReference>
<dbReference type="Pfam" id="PF00990">
    <property type="entry name" value="GGDEF"/>
    <property type="match status" value="1"/>
</dbReference>
<dbReference type="NCBIfam" id="TIGR00229">
    <property type="entry name" value="sensory_box"/>
    <property type="match status" value="1"/>
</dbReference>
<protein>
    <submittedName>
        <fullName evidence="2">Diguanylate cyclase (GGDEF)-like protein/PAS domain S-box-containing protein</fullName>
    </submittedName>
</protein>
<reference evidence="2 3" key="1">
    <citation type="submission" date="2020-08" db="EMBL/GenBank/DDBJ databases">
        <title>Genomic Encyclopedia of Type Strains, Phase III (KMG-III): the genomes of soil and plant-associated and newly described type strains.</title>
        <authorList>
            <person name="Whitman W."/>
        </authorList>
    </citation>
    <scope>NUCLEOTIDE SEQUENCE [LARGE SCALE GENOMIC DNA]</scope>
    <source>
        <strain evidence="2 3">CECT 4113</strain>
    </source>
</reference>
<dbReference type="RefSeq" id="WP_245438540.1">
    <property type="nucleotide sequence ID" value="NZ_JACHXH010000022.1"/>
</dbReference>
<dbReference type="InterPro" id="IPR035965">
    <property type="entry name" value="PAS-like_dom_sf"/>
</dbReference>
<dbReference type="SUPFAM" id="SSF55785">
    <property type="entry name" value="PYP-like sensor domain (PAS domain)"/>
    <property type="match status" value="1"/>
</dbReference>
<keyword evidence="3" id="KW-1185">Reference proteome</keyword>
<dbReference type="Gene3D" id="3.30.70.270">
    <property type="match status" value="1"/>
</dbReference>
<proteinExistence type="predicted"/>
<dbReference type="CDD" id="cd00130">
    <property type="entry name" value="PAS"/>
    <property type="match status" value="1"/>
</dbReference>
<dbReference type="InterPro" id="IPR000014">
    <property type="entry name" value="PAS"/>
</dbReference>
<dbReference type="SMART" id="SM00267">
    <property type="entry name" value="GGDEF"/>
    <property type="match status" value="1"/>
</dbReference>
<dbReference type="PROSITE" id="PS50887">
    <property type="entry name" value="GGDEF"/>
    <property type="match status" value="1"/>
</dbReference>
<evidence type="ECO:0000313" key="2">
    <source>
        <dbReference type="EMBL" id="MBB3137490.1"/>
    </source>
</evidence>
<dbReference type="CDD" id="cd01949">
    <property type="entry name" value="GGDEF"/>
    <property type="match status" value="1"/>
</dbReference>
<dbReference type="InterPro" id="IPR043128">
    <property type="entry name" value="Rev_trsase/Diguanyl_cyclase"/>
</dbReference>
<evidence type="ECO:0000313" key="3">
    <source>
        <dbReference type="Proteomes" id="UP000518315"/>
    </source>
</evidence>
<evidence type="ECO:0000259" key="1">
    <source>
        <dbReference type="PROSITE" id="PS50887"/>
    </source>
</evidence>
<dbReference type="AlphaFoldDB" id="A0A7W5BR09"/>
<accession>A0A7W5BR09</accession>
<dbReference type="NCBIfam" id="TIGR00254">
    <property type="entry name" value="GGDEF"/>
    <property type="match status" value="1"/>
</dbReference>
<feature type="domain" description="GGDEF" evidence="1">
    <location>
        <begin position="174"/>
        <end position="307"/>
    </location>
</feature>
<dbReference type="EMBL" id="JACHXH010000022">
    <property type="protein sequence ID" value="MBB3137490.1"/>
    <property type="molecule type" value="Genomic_DNA"/>
</dbReference>
<dbReference type="Proteomes" id="UP000518315">
    <property type="component" value="Unassembled WGS sequence"/>
</dbReference>
<dbReference type="InterPro" id="IPR029787">
    <property type="entry name" value="Nucleotide_cyclase"/>
</dbReference>
<organism evidence="2 3">
    <name type="scientific">Rhizobium pisi</name>
    <dbReference type="NCBI Taxonomy" id="574561"/>
    <lineage>
        <taxon>Bacteria</taxon>
        <taxon>Pseudomonadati</taxon>
        <taxon>Pseudomonadota</taxon>
        <taxon>Alphaproteobacteria</taxon>
        <taxon>Hyphomicrobiales</taxon>
        <taxon>Rhizobiaceae</taxon>
        <taxon>Rhizobium/Agrobacterium group</taxon>
        <taxon>Rhizobium</taxon>
    </lineage>
</organism>
<comment type="caution">
    <text evidence="2">The sequence shown here is derived from an EMBL/GenBank/DDBJ whole genome shotgun (WGS) entry which is preliminary data.</text>
</comment>
<dbReference type="InterPro" id="IPR052155">
    <property type="entry name" value="Biofilm_reg_signaling"/>
</dbReference>
<dbReference type="SUPFAM" id="SSF55073">
    <property type="entry name" value="Nucleotide cyclase"/>
    <property type="match status" value="1"/>
</dbReference>
<dbReference type="InterPro" id="IPR000160">
    <property type="entry name" value="GGDEF_dom"/>
</dbReference>
<sequence length="323" mass="35808">MADEEILPSQVLTSILMRMFEFAPIAMAISTSDTETSSYLKVNDAYLRLTGLKWDDIRGRTLTSEGAAISSPARDRRHRMLEEDGGYVLEEVDIRHADGTIIPTLISAQRTIVDDVSFDVEVILDVSARVRHQHEIELALRASARTDALSGLPNRACFDEVLAQHVERMHESEKLLVLAFVDFNGFKAVNDTMGHAAGDEVLRTIASRFRESFRTNDFIARIGGDEFVVLLEVDPAHLSDVEPTLTDAMDRIFKPMAIEGAVVELGAAVGVTMLQPDDDVTSFMKRADGYMYLAKQTGERLALVWLGHPGIAHPGGRVVRSRR</sequence>
<name>A0A7W5BR09_9HYPH</name>
<dbReference type="PANTHER" id="PTHR44757">
    <property type="entry name" value="DIGUANYLATE CYCLASE DGCP"/>
    <property type="match status" value="1"/>
</dbReference>
<dbReference type="Gene3D" id="3.30.450.20">
    <property type="entry name" value="PAS domain"/>
    <property type="match status" value="1"/>
</dbReference>